<dbReference type="Gene3D" id="1.10.260.40">
    <property type="entry name" value="lambda repressor-like DNA-binding domains"/>
    <property type="match status" value="1"/>
</dbReference>
<evidence type="ECO:0000259" key="2">
    <source>
        <dbReference type="PROSITE" id="PS50943"/>
    </source>
</evidence>
<evidence type="ECO:0000313" key="4">
    <source>
        <dbReference type="Proteomes" id="UP000260970"/>
    </source>
</evidence>
<dbReference type="EMBL" id="QSUG01000013">
    <property type="protein sequence ID" value="RGN21560.1"/>
    <property type="molecule type" value="Genomic_DNA"/>
</dbReference>
<dbReference type="GO" id="GO:0003700">
    <property type="term" value="F:DNA-binding transcription factor activity"/>
    <property type="evidence" value="ECO:0007669"/>
    <property type="project" value="TreeGrafter"/>
</dbReference>
<dbReference type="GO" id="GO:0005829">
    <property type="term" value="C:cytosol"/>
    <property type="evidence" value="ECO:0007669"/>
    <property type="project" value="TreeGrafter"/>
</dbReference>
<proteinExistence type="predicted"/>
<evidence type="ECO:0000313" key="3">
    <source>
        <dbReference type="EMBL" id="RGN21560.1"/>
    </source>
</evidence>
<dbReference type="SUPFAM" id="SSF47413">
    <property type="entry name" value="lambda repressor-like DNA-binding domains"/>
    <property type="match status" value="1"/>
</dbReference>
<protein>
    <submittedName>
        <fullName evidence="3">XRE family transcriptional regulator</fullName>
    </submittedName>
</protein>
<dbReference type="CDD" id="cd00093">
    <property type="entry name" value="HTH_XRE"/>
    <property type="match status" value="1"/>
</dbReference>
<dbReference type="Pfam" id="PF01381">
    <property type="entry name" value="HTH_3"/>
    <property type="match status" value="1"/>
</dbReference>
<sequence length="132" mass="15368">MSNDNIGNRIKNVRKILALQQTEFAKEIGISQSTISSYEKNLRNPPVSVLKTIADTYNINLDYLLNDKEPILLSEKVESLKLQSDKAIFFDEFCKIYNLDECSKKNIQEYLLLSRKDRHTVNKFIKIIKNIK</sequence>
<evidence type="ECO:0000256" key="1">
    <source>
        <dbReference type="ARBA" id="ARBA00023125"/>
    </source>
</evidence>
<reference evidence="3 4" key="1">
    <citation type="submission" date="2018-08" db="EMBL/GenBank/DDBJ databases">
        <title>A genome reference for cultivated species of the human gut microbiota.</title>
        <authorList>
            <person name="Zou Y."/>
            <person name="Xue W."/>
            <person name="Luo G."/>
        </authorList>
    </citation>
    <scope>NUCLEOTIDE SEQUENCE [LARGE SCALE GENOMIC DNA]</scope>
    <source>
        <strain evidence="3 4">OM05-6AA</strain>
    </source>
</reference>
<organism evidence="3 4">
    <name type="scientific">Agathobacter rectalis</name>
    <dbReference type="NCBI Taxonomy" id="39491"/>
    <lineage>
        <taxon>Bacteria</taxon>
        <taxon>Bacillati</taxon>
        <taxon>Bacillota</taxon>
        <taxon>Clostridia</taxon>
        <taxon>Lachnospirales</taxon>
        <taxon>Lachnospiraceae</taxon>
        <taxon>Agathobacter</taxon>
    </lineage>
</organism>
<name>A0A3E5AL35_9FIRM</name>
<dbReference type="RefSeq" id="WP_117690743.1">
    <property type="nucleotide sequence ID" value="NZ_QSUE01000011.1"/>
</dbReference>
<keyword evidence="1" id="KW-0238">DNA-binding</keyword>
<comment type="caution">
    <text evidence="3">The sequence shown here is derived from an EMBL/GenBank/DDBJ whole genome shotgun (WGS) entry which is preliminary data.</text>
</comment>
<accession>A0A3E5AL35</accession>
<dbReference type="Proteomes" id="UP000260970">
    <property type="component" value="Unassembled WGS sequence"/>
</dbReference>
<gene>
    <name evidence="3" type="ORF">DXB72_12180</name>
</gene>
<dbReference type="InterPro" id="IPR050807">
    <property type="entry name" value="TransReg_Diox_bact_type"/>
</dbReference>
<dbReference type="InterPro" id="IPR001387">
    <property type="entry name" value="Cro/C1-type_HTH"/>
</dbReference>
<dbReference type="InterPro" id="IPR010982">
    <property type="entry name" value="Lambda_DNA-bd_dom_sf"/>
</dbReference>
<feature type="domain" description="HTH cro/C1-type" evidence="2">
    <location>
        <begin position="10"/>
        <end position="64"/>
    </location>
</feature>
<dbReference type="PANTHER" id="PTHR46797:SF1">
    <property type="entry name" value="METHYLPHOSPHONATE SYNTHASE"/>
    <property type="match status" value="1"/>
</dbReference>
<dbReference type="PROSITE" id="PS50943">
    <property type="entry name" value="HTH_CROC1"/>
    <property type="match status" value="1"/>
</dbReference>
<dbReference type="GO" id="GO:0003677">
    <property type="term" value="F:DNA binding"/>
    <property type="evidence" value="ECO:0007669"/>
    <property type="project" value="UniProtKB-KW"/>
</dbReference>
<dbReference type="SMART" id="SM00530">
    <property type="entry name" value="HTH_XRE"/>
    <property type="match status" value="1"/>
</dbReference>
<dbReference type="AlphaFoldDB" id="A0A3E5AL35"/>
<dbReference type="PANTHER" id="PTHR46797">
    <property type="entry name" value="HTH-TYPE TRANSCRIPTIONAL REGULATOR"/>
    <property type="match status" value="1"/>
</dbReference>